<organism evidence="4 5">
    <name type="scientific">Scytonema millei VB511283</name>
    <dbReference type="NCBI Taxonomy" id="1245923"/>
    <lineage>
        <taxon>Bacteria</taxon>
        <taxon>Bacillati</taxon>
        <taxon>Cyanobacteriota</taxon>
        <taxon>Cyanophyceae</taxon>
        <taxon>Nostocales</taxon>
        <taxon>Scytonemataceae</taxon>
        <taxon>Scytonema</taxon>
    </lineage>
</organism>
<keyword evidence="1" id="KW-0805">Transcription regulation</keyword>
<evidence type="ECO:0000313" key="5">
    <source>
        <dbReference type="Proteomes" id="UP000031532"/>
    </source>
</evidence>
<dbReference type="EMBL" id="JTJC03000001">
    <property type="protein sequence ID" value="NHC33628.1"/>
    <property type="molecule type" value="Genomic_DNA"/>
</dbReference>
<evidence type="ECO:0000259" key="3">
    <source>
        <dbReference type="PROSITE" id="PS01124"/>
    </source>
</evidence>
<protein>
    <submittedName>
        <fullName evidence="4">Helix-turn-helix transcriptional regulator</fullName>
    </submittedName>
</protein>
<dbReference type="GO" id="GO:0043565">
    <property type="term" value="F:sequence-specific DNA binding"/>
    <property type="evidence" value="ECO:0007669"/>
    <property type="project" value="InterPro"/>
</dbReference>
<dbReference type="AlphaFoldDB" id="A0A9X5I2J3"/>
<dbReference type="Gene3D" id="1.10.10.60">
    <property type="entry name" value="Homeodomain-like"/>
    <property type="match status" value="2"/>
</dbReference>
<gene>
    <name evidence="4" type="ORF">QH73_0002940</name>
</gene>
<dbReference type="GO" id="GO:0003700">
    <property type="term" value="F:DNA-binding transcription factor activity"/>
    <property type="evidence" value="ECO:0007669"/>
    <property type="project" value="InterPro"/>
</dbReference>
<dbReference type="InterPro" id="IPR053142">
    <property type="entry name" value="PchR_regulatory_protein"/>
</dbReference>
<feature type="domain" description="HTH araC/xylS-type" evidence="3">
    <location>
        <begin position="236"/>
        <end position="334"/>
    </location>
</feature>
<evidence type="ECO:0000256" key="1">
    <source>
        <dbReference type="ARBA" id="ARBA00023015"/>
    </source>
</evidence>
<dbReference type="Pfam" id="PF12833">
    <property type="entry name" value="HTH_18"/>
    <property type="match status" value="1"/>
</dbReference>
<dbReference type="SMART" id="SM00342">
    <property type="entry name" value="HTH_ARAC"/>
    <property type="match status" value="1"/>
</dbReference>
<dbReference type="SUPFAM" id="SSF46689">
    <property type="entry name" value="Homeodomain-like"/>
    <property type="match status" value="2"/>
</dbReference>
<dbReference type="RefSeq" id="WP_039715162.1">
    <property type="nucleotide sequence ID" value="NZ_JTJC03000001.1"/>
</dbReference>
<keyword evidence="5" id="KW-1185">Reference proteome</keyword>
<name>A0A9X5I2J3_9CYAN</name>
<dbReference type="PANTHER" id="PTHR47893:SF1">
    <property type="entry name" value="REGULATORY PROTEIN PCHR"/>
    <property type="match status" value="1"/>
</dbReference>
<dbReference type="PANTHER" id="PTHR47893">
    <property type="entry name" value="REGULATORY PROTEIN PCHR"/>
    <property type="match status" value="1"/>
</dbReference>
<dbReference type="InterPro" id="IPR009057">
    <property type="entry name" value="Homeodomain-like_sf"/>
</dbReference>
<keyword evidence="2" id="KW-0804">Transcription</keyword>
<dbReference type="Proteomes" id="UP000031532">
    <property type="component" value="Unassembled WGS sequence"/>
</dbReference>
<reference evidence="4 5" key="1">
    <citation type="journal article" date="2015" name="Genome Announc.">
        <title>Draft Genome Sequence of the Terrestrial Cyanobacterium Scytonema millei VB511283, Isolated from Eastern India.</title>
        <authorList>
            <person name="Sen D."/>
            <person name="Chandrababunaidu M.M."/>
            <person name="Singh D."/>
            <person name="Sanghi N."/>
            <person name="Ghorai A."/>
            <person name="Mishra G.P."/>
            <person name="Madduluri M."/>
            <person name="Adhikary S.P."/>
            <person name="Tripathy S."/>
        </authorList>
    </citation>
    <scope>NUCLEOTIDE SEQUENCE [LARGE SCALE GENOMIC DNA]</scope>
    <source>
        <strain evidence="4 5">VB511283</strain>
    </source>
</reference>
<evidence type="ECO:0000256" key="2">
    <source>
        <dbReference type="ARBA" id="ARBA00023163"/>
    </source>
</evidence>
<dbReference type="PROSITE" id="PS01124">
    <property type="entry name" value="HTH_ARAC_FAMILY_2"/>
    <property type="match status" value="1"/>
</dbReference>
<dbReference type="OrthoDB" id="7544370at2"/>
<sequence length="337" mass="39144">MTITISQQAYDELFHQETVERYLRSASLTQHPDPDDLLDVVYRFPPALGQGYWREIQLREGMQLTIGNLQMRDRIITGAPEREDWWEYHFHFSGEHQDRYNLICGGQYALYGNGLAPQEIWDCSGKEPYSEILIHIQPELLYSFAGDREGELPRCLQPWIRQTERERYSRLGTATPTMQTVAKQIVQCPYQGIAKRVYLEGKVLELMGMLIAEEIEIGDGKYNPYSLKSDAVDRIHHARDILLQRLDEPPTLATLARQVGLNECTLKRGFRQIFGTTVFGYLHNYRLEQARQLLEAGTWRVGEAAQMVGYRDFTAFGRAFYKKFGIRPRDCMKKYSV</sequence>
<evidence type="ECO:0000313" key="4">
    <source>
        <dbReference type="EMBL" id="NHC33628.1"/>
    </source>
</evidence>
<dbReference type="InterPro" id="IPR018060">
    <property type="entry name" value="HTH_AraC"/>
</dbReference>
<comment type="caution">
    <text evidence="4">The sequence shown here is derived from an EMBL/GenBank/DDBJ whole genome shotgun (WGS) entry which is preliminary data.</text>
</comment>
<proteinExistence type="predicted"/>
<accession>A0A9X5I2J3</accession>